<dbReference type="Gene3D" id="3.40.720.10">
    <property type="entry name" value="Alkaline Phosphatase, subunit A"/>
    <property type="match status" value="1"/>
</dbReference>
<evidence type="ECO:0000256" key="3">
    <source>
        <dbReference type="ARBA" id="ARBA00022801"/>
    </source>
</evidence>
<name>A0A5C6AB00_9BACT</name>
<reference evidence="7 8" key="1">
    <citation type="submission" date="2019-02" db="EMBL/GenBank/DDBJ databases">
        <title>Deep-cultivation of Planctomycetes and their phenomic and genomic characterization uncovers novel biology.</title>
        <authorList>
            <person name="Wiegand S."/>
            <person name="Jogler M."/>
            <person name="Boedeker C."/>
            <person name="Pinto D."/>
            <person name="Vollmers J."/>
            <person name="Rivas-Marin E."/>
            <person name="Kohn T."/>
            <person name="Peeters S.H."/>
            <person name="Heuer A."/>
            <person name="Rast P."/>
            <person name="Oberbeckmann S."/>
            <person name="Bunk B."/>
            <person name="Jeske O."/>
            <person name="Meyerdierks A."/>
            <person name="Storesund J.E."/>
            <person name="Kallscheuer N."/>
            <person name="Luecker S."/>
            <person name="Lage O.M."/>
            <person name="Pohl T."/>
            <person name="Merkel B.J."/>
            <person name="Hornburger P."/>
            <person name="Mueller R.-W."/>
            <person name="Bruemmer F."/>
            <person name="Labrenz M."/>
            <person name="Spormann A.M."/>
            <person name="Op Den Camp H."/>
            <person name="Overmann J."/>
            <person name="Amann R."/>
            <person name="Jetten M.S.M."/>
            <person name="Mascher T."/>
            <person name="Medema M.H."/>
            <person name="Devos D.P."/>
            <person name="Kaster A.-K."/>
            <person name="Ovreas L."/>
            <person name="Rohde M."/>
            <person name="Galperin M.Y."/>
            <person name="Jogler C."/>
        </authorList>
    </citation>
    <scope>NUCLEOTIDE SEQUENCE [LARGE SCALE GENOMIC DNA]</scope>
    <source>
        <strain evidence="7 8">Pla100</strain>
    </source>
</reference>
<dbReference type="GO" id="GO:0046872">
    <property type="term" value="F:metal ion binding"/>
    <property type="evidence" value="ECO:0007669"/>
    <property type="project" value="UniProtKB-KW"/>
</dbReference>
<evidence type="ECO:0000256" key="2">
    <source>
        <dbReference type="ARBA" id="ARBA00022723"/>
    </source>
</evidence>
<dbReference type="PANTHER" id="PTHR42693:SF53">
    <property type="entry name" value="ENDO-4-O-SULFATASE"/>
    <property type="match status" value="1"/>
</dbReference>
<evidence type="ECO:0000256" key="1">
    <source>
        <dbReference type="ARBA" id="ARBA00008779"/>
    </source>
</evidence>
<dbReference type="InterPro" id="IPR024607">
    <property type="entry name" value="Sulfatase_CS"/>
</dbReference>
<dbReference type="EC" id="3.1.6.1" evidence="7"/>
<dbReference type="Proteomes" id="UP000316213">
    <property type="component" value="Unassembled WGS sequence"/>
</dbReference>
<dbReference type="PANTHER" id="PTHR42693">
    <property type="entry name" value="ARYLSULFATASE FAMILY MEMBER"/>
    <property type="match status" value="1"/>
</dbReference>
<dbReference type="InterPro" id="IPR000917">
    <property type="entry name" value="Sulfatase_N"/>
</dbReference>
<protein>
    <submittedName>
        <fullName evidence="7">Arylsulfatase</fullName>
        <ecNumber evidence="7">3.1.6.1</ecNumber>
    </submittedName>
</protein>
<dbReference type="InterPro" id="IPR050738">
    <property type="entry name" value="Sulfatase"/>
</dbReference>
<proteinExistence type="inferred from homology"/>
<keyword evidence="8" id="KW-1185">Reference proteome</keyword>
<keyword evidence="4" id="KW-0106">Calcium</keyword>
<sequence precursor="true">MRYWFCVLLGLIVGLSSTANAESSPPNILFIFADDQNYKTLSCVPETPDWVSTPNIDALARRGVRFERAYLGAWCMPSRASILTGRLQHGVQTMRMEGQYPASTYDPEQCRFCPAEFRRHGYHTAQIGKWHTGVDTGNGRDWDHQIVWNRPGHPDNAGNYFYDQIVTFNGVDRQVDGYSTDNYTEWALDYINGKDRDADKPWYLWLCYGAVHGPTTPADRHEGHYAGKPAPVPADIVGPWPDKPEYLETTASWYIAADGQPRRKGKKVDASNFNTNTAGQAYDDWVQQTNECAMAIDEGVGRLIQALETTGQLDNTLIIYTADQGFALGEHGFNNKVAPYDASLASPLIISYADHYTEGKVCRHPINAPDVTRTLCDVAGVTIPWKMHGRDITPLLQNPETQEWDLPMLMTHTGRTYGDATYPVPTDDALTVVGGIPWYVLLRDGPYKYIRNLVAGETEELYDLDADPEELTNLAKSAEHHERLESLRAKAIEQLRQTDAKFVDSMPPTEAMLP</sequence>
<feature type="chain" id="PRO_5022759784" evidence="5">
    <location>
        <begin position="22"/>
        <end position="514"/>
    </location>
</feature>
<dbReference type="GO" id="GO:0004065">
    <property type="term" value="F:arylsulfatase activity"/>
    <property type="evidence" value="ECO:0007669"/>
    <property type="project" value="UniProtKB-EC"/>
</dbReference>
<dbReference type="AlphaFoldDB" id="A0A5C6AB00"/>
<organism evidence="7 8">
    <name type="scientific">Neorhodopirellula pilleata</name>
    <dbReference type="NCBI Taxonomy" id="2714738"/>
    <lineage>
        <taxon>Bacteria</taxon>
        <taxon>Pseudomonadati</taxon>
        <taxon>Planctomycetota</taxon>
        <taxon>Planctomycetia</taxon>
        <taxon>Pirellulales</taxon>
        <taxon>Pirellulaceae</taxon>
        <taxon>Neorhodopirellula</taxon>
    </lineage>
</organism>
<keyword evidence="3 7" id="KW-0378">Hydrolase</keyword>
<dbReference type="OrthoDB" id="241354at2"/>
<dbReference type="InterPro" id="IPR017850">
    <property type="entry name" value="Alkaline_phosphatase_core_sf"/>
</dbReference>
<feature type="signal peptide" evidence="5">
    <location>
        <begin position="1"/>
        <end position="21"/>
    </location>
</feature>
<evidence type="ECO:0000256" key="4">
    <source>
        <dbReference type="ARBA" id="ARBA00022837"/>
    </source>
</evidence>
<accession>A0A5C6AB00</accession>
<gene>
    <name evidence="7" type="ORF">Pla100_30300</name>
</gene>
<evidence type="ECO:0000313" key="7">
    <source>
        <dbReference type="EMBL" id="TWT96547.1"/>
    </source>
</evidence>
<dbReference type="RefSeq" id="WP_146578442.1">
    <property type="nucleotide sequence ID" value="NZ_SJPM01000005.1"/>
</dbReference>
<keyword evidence="5" id="KW-0732">Signal</keyword>
<keyword evidence="2" id="KW-0479">Metal-binding</keyword>
<evidence type="ECO:0000256" key="5">
    <source>
        <dbReference type="SAM" id="SignalP"/>
    </source>
</evidence>
<evidence type="ECO:0000259" key="6">
    <source>
        <dbReference type="Pfam" id="PF00884"/>
    </source>
</evidence>
<feature type="domain" description="Sulfatase N-terminal" evidence="6">
    <location>
        <begin position="26"/>
        <end position="381"/>
    </location>
</feature>
<dbReference type="Pfam" id="PF00884">
    <property type="entry name" value="Sulfatase"/>
    <property type="match status" value="1"/>
</dbReference>
<dbReference type="EMBL" id="SJPM01000005">
    <property type="protein sequence ID" value="TWT96547.1"/>
    <property type="molecule type" value="Genomic_DNA"/>
</dbReference>
<evidence type="ECO:0000313" key="8">
    <source>
        <dbReference type="Proteomes" id="UP000316213"/>
    </source>
</evidence>
<dbReference type="SUPFAM" id="SSF53649">
    <property type="entry name" value="Alkaline phosphatase-like"/>
    <property type="match status" value="1"/>
</dbReference>
<comment type="similarity">
    <text evidence="1">Belongs to the sulfatase family.</text>
</comment>
<comment type="caution">
    <text evidence="7">The sequence shown here is derived from an EMBL/GenBank/DDBJ whole genome shotgun (WGS) entry which is preliminary data.</text>
</comment>
<dbReference type="PROSITE" id="PS00149">
    <property type="entry name" value="SULFATASE_2"/>
    <property type="match status" value="1"/>
</dbReference>